<dbReference type="PANTHER" id="PTHR43123">
    <property type="entry name" value="POLYSACCHARIDE DEACETYLASE-RELATED"/>
    <property type="match status" value="1"/>
</dbReference>
<dbReference type="AlphaFoldDB" id="A0A7C3PHU8"/>
<dbReference type="GO" id="GO:0005975">
    <property type="term" value="P:carbohydrate metabolic process"/>
    <property type="evidence" value="ECO:0007669"/>
    <property type="project" value="InterPro"/>
</dbReference>
<feature type="domain" description="NodB homology" evidence="1">
    <location>
        <begin position="71"/>
        <end position="288"/>
    </location>
</feature>
<dbReference type="EMBL" id="DSRU01000341">
    <property type="protein sequence ID" value="HFN00754.1"/>
    <property type="molecule type" value="Genomic_DNA"/>
</dbReference>
<dbReference type="GO" id="GO:0016810">
    <property type="term" value="F:hydrolase activity, acting on carbon-nitrogen (but not peptide) bonds"/>
    <property type="evidence" value="ECO:0007669"/>
    <property type="project" value="InterPro"/>
</dbReference>
<dbReference type="InterPro" id="IPR002509">
    <property type="entry name" value="NODB_dom"/>
</dbReference>
<accession>A0A7C3PHU8</accession>
<evidence type="ECO:0000313" key="2">
    <source>
        <dbReference type="EMBL" id="HFN00754.1"/>
    </source>
</evidence>
<dbReference type="Gene3D" id="3.20.20.370">
    <property type="entry name" value="Glycoside hydrolase/deacetylase"/>
    <property type="match status" value="1"/>
</dbReference>
<dbReference type="PANTHER" id="PTHR43123:SF1">
    <property type="entry name" value="POLYSACCHARIDE DEACETYLASE-RELATED"/>
    <property type="match status" value="1"/>
</dbReference>
<dbReference type="NCBIfam" id="TIGR03212">
    <property type="entry name" value="uraD_N-term-dom"/>
    <property type="match status" value="1"/>
</dbReference>
<dbReference type="SUPFAM" id="SSF88713">
    <property type="entry name" value="Glycoside hydrolase/deacetylase"/>
    <property type="match status" value="1"/>
</dbReference>
<reference evidence="2" key="1">
    <citation type="journal article" date="2020" name="mSystems">
        <title>Genome- and Community-Level Interaction Insights into Carbon Utilization and Element Cycling Functions of Hydrothermarchaeota in Hydrothermal Sediment.</title>
        <authorList>
            <person name="Zhou Z."/>
            <person name="Liu Y."/>
            <person name="Xu W."/>
            <person name="Pan J."/>
            <person name="Luo Z.H."/>
            <person name="Li M."/>
        </authorList>
    </citation>
    <scope>NUCLEOTIDE SEQUENCE [LARGE SCALE GENOMIC DNA]</scope>
    <source>
        <strain evidence="2">SpSt-418</strain>
    </source>
</reference>
<dbReference type="InterPro" id="IPR011330">
    <property type="entry name" value="Glyco_hydro/deAcase_b/a-brl"/>
</dbReference>
<dbReference type="Pfam" id="PF01522">
    <property type="entry name" value="Polysacc_deac_1"/>
    <property type="match status" value="1"/>
</dbReference>
<gene>
    <name evidence="2" type="primary">puuE</name>
    <name evidence="2" type="ORF">ENR64_23965</name>
</gene>
<evidence type="ECO:0000259" key="1">
    <source>
        <dbReference type="PROSITE" id="PS51677"/>
    </source>
</evidence>
<name>A0A7C3PHU8_9CYAN</name>
<proteinExistence type="predicted"/>
<dbReference type="PROSITE" id="PS51677">
    <property type="entry name" value="NODB"/>
    <property type="match status" value="1"/>
</dbReference>
<dbReference type="InterPro" id="IPR017625">
    <property type="entry name" value="PuuE"/>
</dbReference>
<comment type="caution">
    <text evidence="2">The sequence shown here is derived from an EMBL/GenBank/DDBJ whole genome shotgun (WGS) entry which is preliminary data.</text>
</comment>
<organism evidence="2">
    <name type="scientific">Oscillatoriales cyanobacterium SpSt-418</name>
    <dbReference type="NCBI Taxonomy" id="2282169"/>
    <lineage>
        <taxon>Bacteria</taxon>
        <taxon>Bacillati</taxon>
        <taxon>Cyanobacteriota</taxon>
        <taxon>Cyanophyceae</taxon>
        <taxon>Oscillatoriophycideae</taxon>
        <taxon>Oscillatoriales</taxon>
    </lineage>
</organism>
<protein>
    <submittedName>
        <fullName evidence="2">Allantoinase PuuE</fullName>
    </submittedName>
</protein>
<dbReference type="CDD" id="cd10977">
    <property type="entry name" value="CE4_PuuE_SpCDA1"/>
    <property type="match status" value="1"/>
</dbReference>
<sequence>MNTFESYPRDLIGYGRTPPHPQWPNQARVALQIVLNYEEGGENCILHGDEASEAFLSEIVGAPPFAGIRHMNMESCYEYGSRSGFWRIYRAFTERQLPITIYGVAMALARNPEAVAAMKAADWEIASHGYRWIDYKYTPEAVEREHLEKAIAIHTEVTGSRPLGWYTGRNSPNTRKLVVEAGGFLYDADSYADDLPYWVHEYGTPHLVIPYTLDNNDMRFATSQGFNSGDQFFAYLRDAFDTLYAEGETAPKMMSVGLHCRLVGRPGRFAALMRFLDHVQKHDHVWICRRVDIARHWHEVHPPEKG</sequence>